<dbReference type="EMBL" id="JAEVHI010000006">
    <property type="protein sequence ID" value="KAG5288645.1"/>
    <property type="molecule type" value="Genomic_DNA"/>
</dbReference>
<keyword evidence="1" id="KW-0812">Transmembrane</keyword>
<proteinExistence type="predicted"/>
<keyword evidence="1" id="KW-0472">Membrane</keyword>
<sequence length="108" mass="12611">MTAIERISYAFAACFMVIELFIHHLANLPWGQQASDDNYLRLPKHDYTSISFPMCRGVHCPRLTLESERIYVALCIRRVESEQTVSQRSKWVQTLSNFFLAFGRHEDT</sequence>
<feature type="transmembrane region" description="Helical" evidence="1">
    <location>
        <begin position="7"/>
        <end position="26"/>
    </location>
</feature>
<comment type="caution">
    <text evidence="2">The sequence shown here is derived from an EMBL/GenBank/DDBJ whole genome shotgun (WGS) entry which is preliminary data.</text>
</comment>
<evidence type="ECO:0000256" key="1">
    <source>
        <dbReference type="SAM" id="Phobius"/>
    </source>
</evidence>
<dbReference type="Proteomes" id="UP000670092">
    <property type="component" value="Unassembled WGS sequence"/>
</dbReference>
<dbReference type="VEuPathDB" id="FungiDB:I7I52_12190"/>
<name>A0A8H7YF26_AJECA</name>
<protein>
    <submittedName>
        <fullName evidence="2">Uncharacterized protein</fullName>
    </submittedName>
</protein>
<accession>A0A8H7YF26</accession>
<dbReference type="AlphaFoldDB" id="A0A8H7YF26"/>
<gene>
    <name evidence="2" type="ORF">I7I52_12190</name>
</gene>
<evidence type="ECO:0000313" key="3">
    <source>
        <dbReference type="Proteomes" id="UP000670092"/>
    </source>
</evidence>
<keyword evidence="1" id="KW-1133">Transmembrane helix</keyword>
<organism evidence="2 3">
    <name type="scientific">Ajellomyces capsulatus</name>
    <name type="common">Darling's disease fungus</name>
    <name type="synonym">Histoplasma capsulatum</name>
    <dbReference type="NCBI Taxonomy" id="5037"/>
    <lineage>
        <taxon>Eukaryota</taxon>
        <taxon>Fungi</taxon>
        <taxon>Dikarya</taxon>
        <taxon>Ascomycota</taxon>
        <taxon>Pezizomycotina</taxon>
        <taxon>Eurotiomycetes</taxon>
        <taxon>Eurotiomycetidae</taxon>
        <taxon>Onygenales</taxon>
        <taxon>Ajellomycetaceae</taxon>
        <taxon>Histoplasma</taxon>
    </lineage>
</organism>
<reference evidence="2 3" key="1">
    <citation type="submission" date="2021-01" db="EMBL/GenBank/DDBJ databases">
        <title>Chromosome-level genome assembly of a human fungal pathogen reveals clustering of transcriptionally co-regulated genes.</title>
        <authorList>
            <person name="Voorhies M."/>
            <person name="Cohen S."/>
            <person name="Shea T.P."/>
            <person name="Petrus S."/>
            <person name="Munoz J.F."/>
            <person name="Poplawski S."/>
            <person name="Goldman W.E."/>
            <person name="Michael T."/>
            <person name="Cuomo C.A."/>
            <person name="Sil A."/>
            <person name="Beyhan S."/>
        </authorList>
    </citation>
    <scope>NUCLEOTIDE SEQUENCE [LARGE SCALE GENOMIC DNA]</scope>
    <source>
        <strain evidence="2 3">G184AR</strain>
    </source>
</reference>
<evidence type="ECO:0000313" key="2">
    <source>
        <dbReference type="EMBL" id="KAG5288645.1"/>
    </source>
</evidence>